<dbReference type="InterPro" id="IPR019786">
    <property type="entry name" value="Zinc_finger_PHD-type_CS"/>
</dbReference>
<feature type="region of interest" description="Disordered" evidence="5">
    <location>
        <begin position="1095"/>
        <end position="1366"/>
    </location>
</feature>
<evidence type="ECO:0000256" key="1">
    <source>
        <dbReference type="ARBA" id="ARBA00022723"/>
    </source>
</evidence>
<protein>
    <submittedName>
        <fullName evidence="6">Uncharacterized protein</fullName>
    </submittedName>
</protein>
<evidence type="ECO:0000313" key="6">
    <source>
        <dbReference type="EMBL" id="CAD7226822.1"/>
    </source>
</evidence>
<keyword evidence="1" id="KW-0479">Metal-binding</keyword>
<feature type="compositionally biased region" description="Polar residues" evidence="5">
    <location>
        <begin position="1099"/>
        <end position="1130"/>
    </location>
</feature>
<name>A0A7R8ZJE4_9CRUS</name>
<evidence type="ECO:0000256" key="5">
    <source>
        <dbReference type="SAM" id="MobiDB-lite"/>
    </source>
</evidence>
<keyword evidence="3" id="KW-0862">Zinc</keyword>
<feature type="compositionally biased region" description="Basic and acidic residues" evidence="5">
    <location>
        <begin position="1011"/>
        <end position="1022"/>
    </location>
</feature>
<dbReference type="GO" id="GO:0008270">
    <property type="term" value="F:zinc ion binding"/>
    <property type="evidence" value="ECO:0007669"/>
    <property type="project" value="UniProtKB-KW"/>
</dbReference>
<sequence length="1366" mass="145230">MQLMKPGSCPIQMIHLDHNYVRLNRPPTPSSSSGSSSSGPSHSTDVPPQPELRIPLPHPAQPSPLPTDRGGGSVTNNTPPPWSSPPIRHASPCSSSSHNDLLPNGPSQHHTYCYQPPSSSSEPSERIRVPSPPFLPSLRPPSTATGRKSVMDPLLAPPVPVVGVKRAPPPPSPVPLPLRPPSRGSPVPPTKPVSSSTSPVQPPVQPPSAPVPSTPSSRSTTSSSSSASSSSTTSSSTSAVSSPPSDASWDSDYVTRCICDMLHDDGFMIACDSCNVWQHVVCMDLQPEELKGKYYCEMCEPRAVDRERAVKLQLHHLKKLKDTEPATASSKRRRKRQSSSSRESSPSPIPRSNRKSASSTTSGPGRGHSSSSRRRKSGSMSSNSSSVAASKREAAAAKVNPLRKNGLTAASASVLSEVATGSSKRSKTLRSRQNSESSSVSRKLKVKSVENGPIVDEARGNPSMDDAADKKIVSENNSGAPKTFARSKLKGIKEQPSRSSPRRTLPSSASNGPSKLLDEEERKVENGTTSKVTEKERVRSGSASFTIRAGLTRVEHLSEYGGKTLVAASQIRDKETIVGVNGKHVLMELFEQERPPPEQTPYVVRYVCGDTSVCVDLENDLCDAKWIRRSCRPNAKVTHAFDKGNMKLLVTARMNIDRGVPITIAHDNPWDKTCACLLGESCGWPNREAVIVKEEKEEEKPPPTLAQSAANRRLNKKSVPEKRASSVDRTTSGKPLKGNPGNSIKTELKTELSDSNSGGSHSSRRRSSVSSSSSSSNATGAKSTTSASKDHFNPEEGASSSRNSSSSRSGSKKGSGANSKKSGASSSKKRNSSSNSSSTTNKATSSAVPDGMPTLNPAASGVGSPKSPPLIPPQSTSLLALAGFDERKLSREEKKIMAYERAFEQMERAQKRQSMAKQRRESGDPDRSSGEGCSSKKRQRSADDASSSAEGKGPKSKTKRRSSGIGRIRRKSKPGGRQSTPQPPESESMSAEEKDEAPVSHSRTSTALSRSRFDASCLDKRGVPSQYQRQPAHHGGPITRQNAQGEASKKRWLRQAAIESILKTSNRVRILYKFRSLPNISVDCTPFLAAPLHPLPAPDTSTNPGRGSSSSGVSMTPAAVSSVNHQQDATHTPLKKRRFMWDSSDEEPAASSAALTPPPKVLTAPPKFPSPPPSLPAPLPPQSTSNDIKEEEPPIEMTNGPPEPPGGTLPPSPAASVEEDGKTVPRLCPLLPTTQGPVMPGLSEVLASPSSQCETEDPCRRGQSRNGTFSSGGGGGGGGGTLGVKKISPGNNSESEGGTGVRDSSPGLSDVLMQEQVPVMRKNKSSNMASLWNTSKSSTGPAKRRDRNYIPPFAPGLSEVLSGHTD</sequence>
<feature type="compositionally biased region" description="Polar residues" evidence="5">
    <location>
        <begin position="92"/>
        <end position="110"/>
    </location>
</feature>
<dbReference type="OrthoDB" id="1928087at2759"/>
<feature type="compositionally biased region" description="Basic residues" evidence="5">
    <location>
        <begin position="954"/>
        <end position="974"/>
    </location>
</feature>
<dbReference type="PROSITE" id="PS01359">
    <property type="entry name" value="ZF_PHD_1"/>
    <property type="match status" value="1"/>
</dbReference>
<feature type="compositionally biased region" description="Basic and acidic residues" evidence="5">
    <location>
        <begin position="516"/>
        <end position="525"/>
    </location>
</feature>
<feature type="compositionally biased region" description="Low complexity" evidence="5">
    <location>
        <begin position="30"/>
        <end position="44"/>
    </location>
</feature>
<feature type="compositionally biased region" description="Low complexity" evidence="5">
    <location>
        <begin position="355"/>
        <end position="370"/>
    </location>
</feature>
<dbReference type="GO" id="GO:0034967">
    <property type="term" value="C:Set3 complex"/>
    <property type="evidence" value="ECO:0007669"/>
    <property type="project" value="TreeGrafter"/>
</dbReference>
<dbReference type="Gene3D" id="3.30.40.10">
    <property type="entry name" value="Zinc/RING finger domain, C3HC4 (zinc finger)"/>
    <property type="match status" value="1"/>
</dbReference>
<evidence type="ECO:0000256" key="2">
    <source>
        <dbReference type="ARBA" id="ARBA00022771"/>
    </source>
</evidence>
<feature type="compositionally biased region" description="Pro residues" evidence="5">
    <location>
        <begin position="130"/>
        <end position="139"/>
    </location>
</feature>
<reference evidence="6" key="1">
    <citation type="submission" date="2020-11" db="EMBL/GenBank/DDBJ databases">
        <authorList>
            <person name="Tran Van P."/>
        </authorList>
    </citation>
    <scope>NUCLEOTIDE SEQUENCE</scope>
</reference>
<dbReference type="SUPFAM" id="SSF82199">
    <property type="entry name" value="SET domain"/>
    <property type="match status" value="1"/>
</dbReference>
<gene>
    <name evidence="6" type="ORF">CTOB1V02_LOCUS4736</name>
</gene>
<feature type="compositionally biased region" description="Gly residues" evidence="5">
    <location>
        <begin position="1270"/>
        <end position="1282"/>
    </location>
</feature>
<feature type="compositionally biased region" description="Pro residues" evidence="5">
    <location>
        <begin position="200"/>
        <end position="213"/>
    </location>
</feature>
<dbReference type="InterPro" id="IPR011011">
    <property type="entry name" value="Znf_FYVE_PHD"/>
</dbReference>
<feature type="region of interest" description="Disordered" evidence="5">
    <location>
        <begin position="415"/>
        <end position="539"/>
    </location>
</feature>
<dbReference type="PROSITE" id="PS50016">
    <property type="entry name" value="ZF_PHD_2"/>
    <property type="match status" value="1"/>
</dbReference>
<dbReference type="Gene3D" id="2.170.270.10">
    <property type="entry name" value="SET domain"/>
    <property type="match status" value="1"/>
</dbReference>
<feature type="compositionally biased region" description="Low complexity" evidence="5">
    <location>
        <begin position="768"/>
        <end position="787"/>
    </location>
</feature>
<proteinExistence type="predicted"/>
<dbReference type="InterPro" id="IPR001965">
    <property type="entry name" value="Znf_PHD"/>
</dbReference>
<feature type="compositionally biased region" description="Low complexity" evidence="5">
    <location>
        <begin position="497"/>
        <end position="510"/>
    </location>
</feature>
<keyword evidence="4" id="KW-0156">Chromatin regulator</keyword>
<feature type="compositionally biased region" description="Low complexity" evidence="5">
    <location>
        <begin position="214"/>
        <end position="245"/>
    </location>
</feature>
<accession>A0A7R8ZJE4</accession>
<feature type="compositionally biased region" description="Pro residues" evidence="5">
    <location>
        <begin position="56"/>
        <end position="65"/>
    </location>
</feature>
<dbReference type="InterPro" id="IPR046341">
    <property type="entry name" value="SET_dom_sf"/>
</dbReference>
<feature type="compositionally biased region" description="Basic and acidic residues" evidence="5">
    <location>
        <begin position="918"/>
        <end position="929"/>
    </location>
</feature>
<dbReference type="EMBL" id="OB660944">
    <property type="protein sequence ID" value="CAD7226822.1"/>
    <property type="molecule type" value="Genomic_DNA"/>
</dbReference>
<keyword evidence="2" id="KW-0863">Zinc-finger</keyword>
<feature type="compositionally biased region" description="Pro residues" evidence="5">
    <location>
        <begin position="1156"/>
        <end position="1181"/>
    </location>
</feature>
<feature type="region of interest" description="Disordered" evidence="5">
    <location>
        <begin position="905"/>
        <end position="1048"/>
    </location>
</feature>
<dbReference type="CDD" id="cd15550">
    <property type="entry name" value="PHD_MLL5"/>
    <property type="match status" value="1"/>
</dbReference>
<dbReference type="GO" id="GO:0070210">
    <property type="term" value="C:Rpd3L-Expanded complex"/>
    <property type="evidence" value="ECO:0007669"/>
    <property type="project" value="TreeGrafter"/>
</dbReference>
<feature type="region of interest" description="Disordered" evidence="5">
    <location>
        <begin position="693"/>
        <end position="875"/>
    </location>
</feature>
<feature type="region of interest" description="Disordered" evidence="5">
    <location>
        <begin position="21"/>
        <end position="249"/>
    </location>
</feature>
<organism evidence="6">
    <name type="scientific">Cyprideis torosa</name>
    <dbReference type="NCBI Taxonomy" id="163714"/>
    <lineage>
        <taxon>Eukaryota</taxon>
        <taxon>Metazoa</taxon>
        <taxon>Ecdysozoa</taxon>
        <taxon>Arthropoda</taxon>
        <taxon>Crustacea</taxon>
        <taxon>Oligostraca</taxon>
        <taxon>Ostracoda</taxon>
        <taxon>Podocopa</taxon>
        <taxon>Podocopida</taxon>
        <taxon>Cytherocopina</taxon>
        <taxon>Cytheroidea</taxon>
        <taxon>Cytherideidae</taxon>
        <taxon>Cyprideis</taxon>
    </lineage>
</organism>
<dbReference type="InterPro" id="IPR019787">
    <property type="entry name" value="Znf_PHD-finger"/>
</dbReference>
<feature type="region of interest" description="Disordered" evidence="5">
    <location>
        <begin position="315"/>
        <end position="400"/>
    </location>
</feature>
<dbReference type="GO" id="GO:0006355">
    <property type="term" value="P:regulation of DNA-templated transcription"/>
    <property type="evidence" value="ECO:0007669"/>
    <property type="project" value="TreeGrafter"/>
</dbReference>
<dbReference type="GO" id="GO:0006325">
    <property type="term" value="P:chromatin organization"/>
    <property type="evidence" value="ECO:0007669"/>
    <property type="project" value="UniProtKB-KW"/>
</dbReference>
<feature type="compositionally biased region" description="Low complexity" evidence="5">
    <location>
        <begin position="378"/>
        <end position="389"/>
    </location>
</feature>
<evidence type="ECO:0000256" key="3">
    <source>
        <dbReference type="ARBA" id="ARBA00022833"/>
    </source>
</evidence>
<feature type="compositionally biased region" description="Low complexity" evidence="5">
    <location>
        <begin position="797"/>
        <end position="847"/>
    </location>
</feature>
<feature type="compositionally biased region" description="Pro residues" evidence="5">
    <location>
        <begin position="1201"/>
        <end position="1213"/>
    </location>
</feature>
<dbReference type="Pfam" id="PF20826">
    <property type="entry name" value="PHD_5"/>
    <property type="match status" value="1"/>
</dbReference>
<feature type="compositionally biased region" description="Polar residues" evidence="5">
    <location>
        <begin position="1325"/>
        <end position="1340"/>
    </location>
</feature>
<evidence type="ECO:0000256" key="4">
    <source>
        <dbReference type="ARBA" id="ARBA00022853"/>
    </source>
</evidence>
<dbReference type="PANTHER" id="PTHR46462:SF3">
    <property type="entry name" value="UPSET, ISOFORM A"/>
    <property type="match status" value="1"/>
</dbReference>
<dbReference type="InterPro" id="IPR013083">
    <property type="entry name" value="Znf_RING/FYVE/PHD"/>
</dbReference>
<dbReference type="PANTHER" id="PTHR46462">
    <property type="entry name" value="UPSET, ISOFORM A"/>
    <property type="match status" value="1"/>
</dbReference>
<dbReference type="SUPFAM" id="SSF57903">
    <property type="entry name" value="FYVE/PHD zinc finger"/>
    <property type="match status" value="1"/>
</dbReference>
<feature type="compositionally biased region" description="Low complexity" evidence="5">
    <location>
        <begin position="431"/>
        <end position="441"/>
    </location>
</feature>
<dbReference type="SMART" id="SM00249">
    <property type="entry name" value="PHD"/>
    <property type="match status" value="1"/>
</dbReference>
<feature type="compositionally biased region" description="Polar residues" evidence="5">
    <location>
        <begin position="977"/>
        <end position="989"/>
    </location>
</feature>
<feature type="compositionally biased region" description="Pro residues" evidence="5">
    <location>
        <begin position="167"/>
        <end position="180"/>
    </location>
</feature>